<organism evidence="3 4">
    <name type="scientific">Brasilonema sennae CENA114</name>
    <dbReference type="NCBI Taxonomy" id="415709"/>
    <lineage>
        <taxon>Bacteria</taxon>
        <taxon>Bacillati</taxon>
        <taxon>Cyanobacteriota</taxon>
        <taxon>Cyanophyceae</taxon>
        <taxon>Nostocales</taxon>
        <taxon>Scytonemataceae</taxon>
        <taxon>Brasilonema</taxon>
        <taxon>Bromeliae group (in: Brasilonema)</taxon>
    </lineage>
</organism>
<gene>
    <name evidence="3" type="ORF">DP114_14310</name>
</gene>
<evidence type="ECO:0000256" key="1">
    <source>
        <dbReference type="SAM" id="MobiDB-lite"/>
    </source>
</evidence>
<dbReference type="RefSeq" id="WP_171976397.1">
    <property type="nucleotide sequence ID" value="NZ_CAWOXK010000001.1"/>
</dbReference>
<evidence type="ECO:0000313" key="3">
    <source>
        <dbReference type="EMBL" id="QDL08917.1"/>
    </source>
</evidence>
<dbReference type="AlphaFoldDB" id="A0A856MIE8"/>
<reference evidence="3 4" key="1">
    <citation type="submission" date="2018-06" db="EMBL/GenBank/DDBJ databases">
        <title>Comparative genomics of Brasilonema spp. strains.</title>
        <authorList>
            <person name="Alvarenga D.O."/>
            <person name="Fiore M.F."/>
            <person name="Varani A.M."/>
        </authorList>
    </citation>
    <scope>NUCLEOTIDE SEQUENCE [LARGE SCALE GENOMIC DNA]</scope>
    <source>
        <strain evidence="3 4">CENA114</strain>
    </source>
</reference>
<sequence length="196" mass="22116">MRTISNSVHSNTPTGNTQVYSPSVPLSVYRDLATELQTVQGKLDTLNAHNQQVVKENQLLRQEITKAVESVSRLQKLVDSQAKINFSQAYQASSDSRTQTKPPITEVGSKEQVSHPRAFYPENFQTPVFSQKIEIPSSIPEPVFIEEQQVSYDSYRESEPLRIKGWWLIIGILFIIALGFSAGYLVVRPLLQSHSR</sequence>
<feature type="region of interest" description="Disordered" evidence="1">
    <location>
        <begin position="1"/>
        <end position="22"/>
    </location>
</feature>
<dbReference type="Proteomes" id="UP000503129">
    <property type="component" value="Chromosome"/>
</dbReference>
<keyword evidence="2" id="KW-0812">Transmembrane</keyword>
<protein>
    <submittedName>
        <fullName evidence="3">Uncharacterized protein</fullName>
    </submittedName>
</protein>
<feature type="transmembrane region" description="Helical" evidence="2">
    <location>
        <begin position="166"/>
        <end position="187"/>
    </location>
</feature>
<dbReference type="KEGG" id="bsen:DP114_14310"/>
<evidence type="ECO:0000313" key="4">
    <source>
        <dbReference type="Proteomes" id="UP000503129"/>
    </source>
</evidence>
<proteinExistence type="predicted"/>
<feature type="compositionally biased region" description="Polar residues" evidence="1">
    <location>
        <begin position="1"/>
        <end position="21"/>
    </location>
</feature>
<dbReference type="EMBL" id="CP030118">
    <property type="protein sequence ID" value="QDL08917.1"/>
    <property type="molecule type" value="Genomic_DNA"/>
</dbReference>
<keyword evidence="2" id="KW-0472">Membrane</keyword>
<feature type="compositionally biased region" description="Polar residues" evidence="1">
    <location>
        <begin position="91"/>
        <end position="102"/>
    </location>
</feature>
<evidence type="ECO:0000256" key="2">
    <source>
        <dbReference type="SAM" id="Phobius"/>
    </source>
</evidence>
<keyword evidence="2" id="KW-1133">Transmembrane helix</keyword>
<accession>A0A856MIE8</accession>
<keyword evidence="4" id="KW-1185">Reference proteome</keyword>
<name>A0A856MIE8_9CYAN</name>
<feature type="region of interest" description="Disordered" evidence="1">
    <location>
        <begin position="91"/>
        <end position="112"/>
    </location>
</feature>